<proteinExistence type="predicted"/>
<sequence length="305" mass="34915">MLRWLCLMMGVCSLLHAQWDGPYENLKVLPEDIGKNELRDIMRQWSMDLGVRCTHCHATPTGKFEDIDFASDDRKPKKIAREMLKMTRAVNKDFFKPHDKEISCYTCHHGTTDPRPLETILRAGYDEGGIDQLEKTYREKRKTYHGAGAYNFKPWSALSVVANSLLPNENWPDLKKIHLLNLEFNPDYDGSHFFLGAYYLDVEINETLARDHLTAAMRSNAFWTPRKSARLAKKWAHQQKSEAAERLLRMMVAVAPNHADTHANLGIYLKINGRMEEAGQALQKALSLKPDHPAAKPALAEMEQK</sequence>
<keyword evidence="9" id="KW-0802">TPR repeat</keyword>
<dbReference type="InterPro" id="IPR023119">
    <property type="entry name" value="Multihaem_cyt_PRC_cyt_su-like"/>
</dbReference>
<dbReference type="InterPro" id="IPR003158">
    <property type="entry name" value="Photosyn_RC_cyt_c-su"/>
</dbReference>
<feature type="repeat" description="TPR" evidence="9">
    <location>
        <begin position="259"/>
        <end position="292"/>
    </location>
</feature>
<gene>
    <name evidence="11" type="ORF">J3U88_32125</name>
</gene>
<name>A0A8J7QL77_9BACT</name>
<evidence type="ECO:0000256" key="8">
    <source>
        <dbReference type="ARBA" id="ARBA00023004"/>
    </source>
</evidence>
<evidence type="ECO:0000256" key="1">
    <source>
        <dbReference type="ARBA" id="ARBA00003196"/>
    </source>
</evidence>
<evidence type="ECO:0000256" key="4">
    <source>
        <dbReference type="ARBA" id="ARBA00022531"/>
    </source>
</evidence>
<dbReference type="GO" id="GO:0009055">
    <property type="term" value="F:electron transfer activity"/>
    <property type="evidence" value="ECO:0007669"/>
    <property type="project" value="InterPro"/>
</dbReference>
<dbReference type="GO" id="GO:0005506">
    <property type="term" value="F:iron ion binding"/>
    <property type="evidence" value="ECO:0007669"/>
    <property type="project" value="InterPro"/>
</dbReference>
<dbReference type="Gene3D" id="1.10.468.10">
    <property type="entry name" value="Photosynthetic Reaction Center, subunit C, domain 2"/>
    <property type="match status" value="1"/>
</dbReference>
<dbReference type="Pfam" id="PF02276">
    <property type="entry name" value="CytoC_RC"/>
    <property type="match status" value="1"/>
</dbReference>
<dbReference type="AlphaFoldDB" id="A0A8J7QL77"/>
<comment type="function">
    <text evidence="1">The reaction center of purple bacteria contains a tightly bound cytochrome molecule which re-reduces the photo oxidized primary electron donor.</text>
</comment>
<keyword evidence="8" id="KW-0408">Iron</keyword>
<keyword evidence="6" id="KW-0479">Metal-binding</keyword>
<evidence type="ECO:0000256" key="9">
    <source>
        <dbReference type="PROSITE-ProRule" id="PRU00339"/>
    </source>
</evidence>
<dbReference type="InterPro" id="IPR011990">
    <property type="entry name" value="TPR-like_helical_dom_sf"/>
</dbReference>
<dbReference type="Proteomes" id="UP000664417">
    <property type="component" value="Unassembled WGS sequence"/>
</dbReference>
<evidence type="ECO:0000256" key="3">
    <source>
        <dbReference type="ARBA" id="ARBA00022448"/>
    </source>
</evidence>
<feature type="signal peptide" evidence="10">
    <location>
        <begin position="1"/>
        <end position="17"/>
    </location>
</feature>
<keyword evidence="12" id="KW-1185">Reference proteome</keyword>
<dbReference type="PROSITE" id="PS50005">
    <property type="entry name" value="TPR"/>
    <property type="match status" value="1"/>
</dbReference>
<keyword evidence="4" id="KW-0602">Photosynthesis</keyword>
<dbReference type="GO" id="GO:0030077">
    <property type="term" value="C:plasma membrane light-harvesting complex"/>
    <property type="evidence" value="ECO:0007669"/>
    <property type="project" value="InterPro"/>
</dbReference>
<evidence type="ECO:0000313" key="12">
    <source>
        <dbReference type="Proteomes" id="UP000664417"/>
    </source>
</evidence>
<reference evidence="11" key="1">
    <citation type="submission" date="2021-03" db="EMBL/GenBank/DDBJ databases">
        <authorList>
            <person name="Wang G."/>
        </authorList>
    </citation>
    <scope>NUCLEOTIDE SEQUENCE</scope>
    <source>
        <strain evidence="11">KCTC 12899</strain>
    </source>
</reference>
<evidence type="ECO:0000313" key="11">
    <source>
        <dbReference type="EMBL" id="MBO1323156.1"/>
    </source>
</evidence>
<evidence type="ECO:0000256" key="6">
    <source>
        <dbReference type="ARBA" id="ARBA00022723"/>
    </source>
</evidence>
<evidence type="ECO:0000256" key="10">
    <source>
        <dbReference type="SAM" id="SignalP"/>
    </source>
</evidence>
<dbReference type="Gene3D" id="1.25.40.10">
    <property type="entry name" value="Tetratricopeptide repeat domain"/>
    <property type="match status" value="1"/>
</dbReference>
<dbReference type="InterPro" id="IPR019734">
    <property type="entry name" value="TPR_rpt"/>
</dbReference>
<dbReference type="GO" id="GO:0019684">
    <property type="term" value="P:photosynthesis, light reaction"/>
    <property type="evidence" value="ECO:0007669"/>
    <property type="project" value="InterPro"/>
</dbReference>
<comment type="caution">
    <text evidence="11">The sequence shown here is derived from an EMBL/GenBank/DDBJ whole genome shotgun (WGS) entry which is preliminary data.</text>
</comment>
<dbReference type="NCBIfam" id="NF033196">
    <property type="entry name" value="c_type_nonphoto"/>
    <property type="match status" value="1"/>
</dbReference>
<dbReference type="EMBL" id="JAFREP010000051">
    <property type="protein sequence ID" value="MBO1323156.1"/>
    <property type="molecule type" value="Genomic_DNA"/>
</dbReference>
<protein>
    <recommendedName>
        <fullName evidence="2">Photosynthetic reaction center cytochrome c subunit</fullName>
    </recommendedName>
</protein>
<feature type="chain" id="PRO_5035305480" description="Photosynthetic reaction center cytochrome c subunit" evidence="10">
    <location>
        <begin position="18"/>
        <end position="305"/>
    </location>
</feature>
<keyword evidence="7" id="KW-0249">Electron transport</keyword>
<dbReference type="InterPro" id="IPR036280">
    <property type="entry name" value="Multihaem_cyt_sf"/>
</dbReference>
<dbReference type="SUPFAM" id="SSF48452">
    <property type="entry name" value="TPR-like"/>
    <property type="match status" value="1"/>
</dbReference>
<keyword evidence="5" id="KW-0349">Heme</keyword>
<keyword evidence="3" id="KW-0813">Transport</keyword>
<evidence type="ECO:0000256" key="5">
    <source>
        <dbReference type="ARBA" id="ARBA00022617"/>
    </source>
</evidence>
<dbReference type="SMART" id="SM00028">
    <property type="entry name" value="TPR"/>
    <property type="match status" value="1"/>
</dbReference>
<dbReference type="GO" id="GO:0020037">
    <property type="term" value="F:heme binding"/>
    <property type="evidence" value="ECO:0007669"/>
    <property type="project" value="InterPro"/>
</dbReference>
<dbReference type="SUPFAM" id="SSF48695">
    <property type="entry name" value="Multiheme cytochromes"/>
    <property type="match status" value="1"/>
</dbReference>
<dbReference type="RefSeq" id="WP_207863131.1">
    <property type="nucleotide sequence ID" value="NZ_JAFREP010000051.1"/>
</dbReference>
<organism evidence="11 12">
    <name type="scientific">Acanthopleuribacter pedis</name>
    <dbReference type="NCBI Taxonomy" id="442870"/>
    <lineage>
        <taxon>Bacteria</taxon>
        <taxon>Pseudomonadati</taxon>
        <taxon>Acidobacteriota</taxon>
        <taxon>Holophagae</taxon>
        <taxon>Acanthopleuribacterales</taxon>
        <taxon>Acanthopleuribacteraceae</taxon>
        <taxon>Acanthopleuribacter</taxon>
    </lineage>
</organism>
<evidence type="ECO:0000256" key="2">
    <source>
        <dbReference type="ARBA" id="ARBA00015978"/>
    </source>
</evidence>
<keyword evidence="10" id="KW-0732">Signal</keyword>
<evidence type="ECO:0000256" key="7">
    <source>
        <dbReference type="ARBA" id="ARBA00022982"/>
    </source>
</evidence>
<accession>A0A8J7QL77</accession>